<feature type="transmembrane region" description="Helical" evidence="1">
    <location>
        <begin position="131"/>
        <end position="150"/>
    </location>
</feature>
<dbReference type="Gene3D" id="1.10.3730.20">
    <property type="match status" value="1"/>
</dbReference>
<dbReference type="EMBL" id="MT418680">
    <property type="protein sequence ID" value="QKF94414.1"/>
    <property type="molecule type" value="Genomic_DNA"/>
</dbReference>
<evidence type="ECO:0000256" key="1">
    <source>
        <dbReference type="SAM" id="Phobius"/>
    </source>
</evidence>
<dbReference type="InterPro" id="IPR037185">
    <property type="entry name" value="EmrE-like"/>
</dbReference>
<accession>A0A7D3UVW9</accession>
<sequence length="157" mass="17738">MDQSNSTYILLALLILSFTFTPFLRKKILHEFTDEEFYIYSNIIMFTIVILYAIYLLKTNKCSLSMIKEKVNARNVVICTISAITGLAGSILLMMLLKRNDASFVIPQVQPVVILLTMLLGFFMANEDINRFKILGTMLIILGLVAINYGKNGDGKK</sequence>
<dbReference type="Pfam" id="PF00892">
    <property type="entry name" value="EamA"/>
    <property type="match status" value="1"/>
</dbReference>
<dbReference type="InterPro" id="IPR000620">
    <property type="entry name" value="EamA_dom"/>
</dbReference>
<dbReference type="Proteomes" id="UP001162001">
    <property type="component" value="Segment"/>
</dbReference>
<feature type="transmembrane region" description="Helical" evidence="1">
    <location>
        <begin position="75"/>
        <end position="97"/>
    </location>
</feature>
<proteinExistence type="predicted"/>
<feature type="transmembrane region" description="Helical" evidence="1">
    <location>
        <begin position="104"/>
        <end position="125"/>
    </location>
</feature>
<dbReference type="GO" id="GO:0016020">
    <property type="term" value="C:membrane"/>
    <property type="evidence" value="ECO:0007669"/>
    <property type="project" value="InterPro"/>
</dbReference>
<protein>
    <submittedName>
        <fullName evidence="3">EamA domain-containing protein</fullName>
    </submittedName>
</protein>
<feature type="domain" description="EamA" evidence="2">
    <location>
        <begin position="7"/>
        <end position="148"/>
    </location>
</feature>
<organism evidence="3 4">
    <name type="scientific">Fadolivirus FV1/VV64</name>
    <dbReference type="NCBI Taxonomy" id="3070911"/>
    <lineage>
        <taxon>Viruses</taxon>
        <taxon>Varidnaviria</taxon>
        <taxon>Bamfordvirae</taxon>
        <taxon>Nucleocytoviricota</taxon>
        <taxon>Megaviricetes</taxon>
        <taxon>Imitervirales</taxon>
        <taxon>Mimiviridae</taxon>
        <taxon>Klosneuvirinae</taxon>
        <taxon>Fadolivirus</taxon>
        <taxon>Fadolivirus algeromassiliense</taxon>
    </lineage>
</organism>
<evidence type="ECO:0000313" key="4">
    <source>
        <dbReference type="Proteomes" id="UP001162001"/>
    </source>
</evidence>
<feature type="transmembrane region" description="Helical" evidence="1">
    <location>
        <begin position="37"/>
        <end position="55"/>
    </location>
</feature>
<feature type="transmembrane region" description="Helical" evidence="1">
    <location>
        <begin position="6"/>
        <end position="25"/>
    </location>
</feature>
<keyword evidence="1" id="KW-0812">Transmembrane</keyword>
<keyword evidence="1" id="KW-0472">Membrane</keyword>
<reference evidence="3 4" key="1">
    <citation type="submission" date="2020-04" db="EMBL/GenBank/DDBJ databases">
        <title>Advantages and limits of metagenomic assembly and binning of a giant virus.</title>
        <authorList>
            <person name="Schulz F."/>
            <person name="Andreani J."/>
            <person name="Francis R."/>
            <person name="Boudjemaa H."/>
            <person name="Bou Khalil J.Y."/>
            <person name="Lee J."/>
            <person name="La Scola B."/>
            <person name="Woyke T."/>
        </authorList>
    </citation>
    <scope>NUCLEOTIDE SEQUENCE [LARGE SCALE GENOMIC DNA]</scope>
    <source>
        <strain evidence="3 4">FV1/VV64</strain>
    </source>
</reference>
<keyword evidence="4" id="KW-1185">Reference proteome</keyword>
<name>A0A7D3UVW9_9VIRU</name>
<dbReference type="SUPFAM" id="SSF103481">
    <property type="entry name" value="Multidrug resistance efflux transporter EmrE"/>
    <property type="match status" value="1"/>
</dbReference>
<keyword evidence="1" id="KW-1133">Transmembrane helix</keyword>
<evidence type="ECO:0000259" key="2">
    <source>
        <dbReference type="Pfam" id="PF00892"/>
    </source>
</evidence>
<evidence type="ECO:0000313" key="3">
    <source>
        <dbReference type="EMBL" id="QKF94414.1"/>
    </source>
</evidence>
<gene>
    <name evidence="3" type="ORF">Fadolivirus_1_956</name>
</gene>